<dbReference type="InterPro" id="IPR001338">
    <property type="entry name" value="Class_I_Hydrophobin"/>
</dbReference>
<dbReference type="InterPro" id="IPR019778">
    <property type="entry name" value="Class_I_Hydrophobin_CS"/>
</dbReference>
<feature type="signal peptide" evidence="8">
    <location>
        <begin position="1"/>
        <end position="17"/>
    </location>
</feature>
<reference evidence="9 10" key="1">
    <citation type="submission" date="2024-01" db="EMBL/GenBank/DDBJ databases">
        <title>A draft genome for a cacao thread blight-causing isolate of Paramarasmius palmivorus.</title>
        <authorList>
            <person name="Baruah I.K."/>
            <person name="Bukari Y."/>
            <person name="Amoako-Attah I."/>
            <person name="Meinhardt L.W."/>
            <person name="Bailey B.A."/>
            <person name="Cohen S.P."/>
        </authorList>
    </citation>
    <scope>NUCLEOTIDE SEQUENCE [LARGE SCALE GENOMIC DNA]</scope>
    <source>
        <strain evidence="9 10">GH-12</strain>
    </source>
</reference>
<keyword evidence="4 8" id="KW-0964">Secreted</keyword>
<dbReference type="SMART" id="SM00075">
    <property type="entry name" value="HYDRO"/>
    <property type="match status" value="1"/>
</dbReference>
<evidence type="ECO:0000256" key="4">
    <source>
        <dbReference type="ARBA" id="ARBA00022525"/>
    </source>
</evidence>
<comment type="subunit">
    <text evidence="7">Self-assembles to form functional amyloid fibrils called rodlets. Self-assembly into fibrillar rodlets occurs spontaneously at hydrophobic:hydrophilic interfaces and the rodlets further associate laterally to form amphipathic monolayers.</text>
</comment>
<evidence type="ECO:0000313" key="9">
    <source>
        <dbReference type="EMBL" id="KAK7033558.1"/>
    </source>
</evidence>
<evidence type="ECO:0000313" key="10">
    <source>
        <dbReference type="Proteomes" id="UP001383192"/>
    </source>
</evidence>
<accession>A0AAW0C3X0</accession>
<keyword evidence="6 8" id="KW-1015">Disulfide bond</keyword>
<evidence type="ECO:0000256" key="6">
    <source>
        <dbReference type="ARBA" id="ARBA00023157"/>
    </source>
</evidence>
<dbReference type="GO" id="GO:0005199">
    <property type="term" value="F:structural constituent of cell wall"/>
    <property type="evidence" value="ECO:0007669"/>
    <property type="project" value="InterPro"/>
</dbReference>
<comment type="caution">
    <text evidence="9">The sequence shown here is derived from an EMBL/GenBank/DDBJ whole genome shotgun (WGS) entry which is preliminary data.</text>
</comment>
<feature type="chain" id="PRO_5043108445" description="Hydrophobin" evidence="8">
    <location>
        <begin position="18"/>
        <end position="111"/>
    </location>
</feature>
<comment type="similarity">
    <text evidence="2 8">Belongs to the fungal hydrophobin family.</text>
</comment>
<evidence type="ECO:0000256" key="8">
    <source>
        <dbReference type="RuleBase" id="RU365009"/>
    </source>
</evidence>
<keyword evidence="5 8" id="KW-0732">Signal</keyword>
<keyword evidence="3 8" id="KW-0134">Cell wall</keyword>
<organism evidence="9 10">
    <name type="scientific">Paramarasmius palmivorus</name>
    <dbReference type="NCBI Taxonomy" id="297713"/>
    <lineage>
        <taxon>Eukaryota</taxon>
        <taxon>Fungi</taxon>
        <taxon>Dikarya</taxon>
        <taxon>Basidiomycota</taxon>
        <taxon>Agaricomycotina</taxon>
        <taxon>Agaricomycetes</taxon>
        <taxon>Agaricomycetidae</taxon>
        <taxon>Agaricales</taxon>
        <taxon>Marasmiineae</taxon>
        <taxon>Marasmiaceae</taxon>
        <taxon>Paramarasmius</taxon>
    </lineage>
</organism>
<protein>
    <recommendedName>
        <fullName evidence="8">Hydrophobin</fullName>
    </recommendedName>
</protein>
<proteinExistence type="inferred from homology"/>
<dbReference type="PROSITE" id="PS00956">
    <property type="entry name" value="HYDROPHOBIN"/>
    <property type="match status" value="1"/>
</dbReference>
<dbReference type="AlphaFoldDB" id="A0AAW0C3X0"/>
<evidence type="ECO:0000256" key="1">
    <source>
        <dbReference type="ARBA" id="ARBA00004191"/>
    </source>
</evidence>
<evidence type="ECO:0000256" key="2">
    <source>
        <dbReference type="ARBA" id="ARBA00010446"/>
    </source>
</evidence>
<evidence type="ECO:0000256" key="3">
    <source>
        <dbReference type="ARBA" id="ARBA00022512"/>
    </source>
</evidence>
<evidence type="ECO:0000256" key="7">
    <source>
        <dbReference type="ARBA" id="ARBA00093546"/>
    </source>
</evidence>
<sequence>MQFKLISLAALATLAAATPTRRTGIAPGECNTGPIQCCQSTGTADDKTIAGLLSLVGVVVQDLNVLIGVTCSPITVIGAGGAGCSASPVCCENNSFHGLISIGCVPVNVGL</sequence>
<dbReference type="Proteomes" id="UP001383192">
    <property type="component" value="Unassembled WGS sequence"/>
</dbReference>
<evidence type="ECO:0000256" key="5">
    <source>
        <dbReference type="ARBA" id="ARBA00022729"/>
    </source>
</evidence>
<dbReference type="Pfam" id="PF01185">
    <property type="entry name" value="Hydrophobin"/>
    <property type="match status" value="1"/>
</dbReference>
<gene>
    <name evidence="9" type="ORF">VNI00_012782</name>
</gene>
<keyword evidence="10" id="KW-1185">Reference proteome</keyword>
<dbReference type="CDD" id="cd23507">
    <property type="entry name" value="hydrophobin_I"/>
    <property type="match status" value="1"/>
</dbReference>
<name>A0AAW0C3X0_9AGAR</name>
<comment type="subcellular location">
    <subcellularLocation>
        <location evidence="1 8">Secreted</location>
        <location evidence="1 8">Cell wall</location>
    </subcellularLocation>
</comment>
<dbReference type="GO" id="GO:0009277">
    <property type="term" value="C:fungal-type cell wall"/>
    <property type="evidence" value="ECO:0007669"/>
    <property type="project" value="InterPro"/>
</dbReference>
<dbReference type="EMBL" id="JAYKXP010000061">
    <property type="protein sequence ID" value="KAK7033558.1"/>
    <property type="molecule type" value="Genomic_DNA"/>
</dbReference>